<feature type="non-terminal residue" evidence="1">
    <location>
        <position position="30"/>
    </location>
</feature>
<dbReference type="AlphaFoldDB" id="X1SKH4"/>
<sequence>MAEKTIKLIVEKVLRWHKAETVALWLIIAI</sequence>
<protein>
    <submittedName>
        <fullName evidence="1">Uncharacterized protein</fullName>
    </submittedName>
</protein>
<evidence type="ECO:0000313" key="1">
    <source>
        <dbReference type="EMBL" id="GAI68294.1"/>
    </source>
</evidence>
<comment type="caution">
    <text evidence="1">The sequence shown here is derived from an EMBL/GenBank/DDBJ whole genome shotgun (WGS) entry which is preliminary data.</text>
</comment>
<reference evidence="1" key="1">
    <citation type="journal article" date="2014" name="Front. Microbiol.">
        <title>High frequency of phylogenetically diverse reductive dehalogenase-homologous genes in deep subseafloor sedimentary metagenomes.</title>
        <authorList>
            <person name="Kawai M."/>
            <person name="Futagami T."/>
            <person name="Toyoda A."/>
            <person name="Takaki Y."/>
            <person name="Nishi S."/>
            <person name="Hori S."/>
            <person name="Arai W."/>
            <person name="Tsubouchi T."/>
            <person name="Morono Y."/>
            <person name="Uchiyama I."/>
            <person name="Ito T."/>
            <person name="Fujiyama A."/>
            <person name="Inagaki F."/>
            <person name="Takami H."/>
        </authorList>
    </citation>
    <scope>NUCLEOTIDE SEQUENCE</scope>
    <source>
        <strain evidence="1">Expedition CK06-06</strain>
    </source>
</reference>
<name>X1SKH4_9ZZZZ</name>
<proteinExistence type="predicted"/>
<accession>X1SKH4</accession>
<gene>
    <name evidence="1" type="ORF">S06H3_65394</name>
</gene>
<dbReference type="EMBL" id="BARV01044016">
    <property type="protein sequence ID" value="GAI68294.1"/>
    <property type="molecule type" value="Genomic_DNA"/>
</dbReference>
<organism evidence="1">
    <name type="scientific">marine sediment metagenome</name>
    <dbReference type="NCBI Taxonomy" id="412755"/>
    <lineage>
        <taxon>unclassified sequences</taxon>
        <taxon>metagenomes</taxon>
        <taxon>ecological metagenomes</taxon>
    </lineage>
</organism>